<comment type="subcellular location">
    <subcellularLocation>
        <location evidence="1">Nucleus</location>
    </subcellularLocation>
</comment>
<dbReference type="PROSITE" id="PS50084">
    <property type="entry name" value="KH_TYPE_1"/>
    <property type="match status" value="3"/>
</dbReference>
<feature type="compositionally biased region" description="Gly residues" evidence="5">
    <location>
        <begin position="42"/>
        <end position="57"/>
    </location>
</feature>
<feature type="compositionally biased region" description="Basic and acidic residues" evidence="5">
    <location>
        <begin position="28"/>
        <end position="39"/>
    </location>
</feature>
<protein>
    <recommendedName>
        <fullName evidence="6">K Homology domain-containing protein</fullName>
    </recommendedName>
</protein>
<dbReference type="InterPro" id="IPR004087">
    <property type="entry name" value="KH_dom"/>
</dbReference>
<feature type="domain" description="K Homology" evidence="6">
    <location>
        <begin position="57"/>
        <end position="127"/>
    </location>
</feature>
<dbReference type="AlphaFoldDB" id="A0AAV2QXF1"/>
<dbReference type="PANTHER" id="PTHR10288">
    <property type="entry name" value="KH DOMAIN CONTAINING RNA BINDING PROTEIN"/>
    <property type="match status" value="1"/>
</dbReference>
<proteinExistence type="predicted"/>
<sequence length="649" mass="65764">MADNTAFEEALKRAREVAAKLQPSGQKRPLEDGMDRPEFKGPPGGGALGIPQMGGGEMNKEEVQVPDGMVGLIIGKGGEQITRLQRESGAKVQIDQDSGGMPERNISISGDRDAVNRAKDMIFEIVSKGDGGGGRPGFGGGGGSNMIEISVPGPKVGLIIGKGGETIKQLQEQSGAKMFVVQDGREVQDGEKPLKITGNPEQIEKAKELVYEIIAHNETMESSFGNRGRGRGGFGRGRGRGGFGRGRDEYGGNDTGDQNEWGRNSGPRGRGGHMGPGSPGFGPGGNEAHFSVPADKTGLVIGKGGEIIRQINQETGAHCELDRNPPNNPHEKIFILRGTPDQIEHAKKAIADKAGMYSMGGPGIPCGPGGPNGPGGPMGGPGGPHGHHGGPMGSPGGPHGHHGGPGGPHGHHGGPMGGPHGHGGPGGPMGGHKGPHGGPEGPHGHGGPGGPMGVPQGWGNAYQQFNQGHPNDPNKQAADANAAAWAAYYRQQNQYNAPHGGQQQQPQNGSPAPTAGPAAGGAGGQPDYSAQWAEYYRGMDMHKEAEAIEAQARAKQGGGPGGPQPGAPGVPQQQQGGGGAPGPGPTAAGNGAPAAGGAASDYSRQWIDYYRSQGLHAEADKIEAQARAANGGAGGPVPGSGGPGQHHGY</sequence>
<feature type="compositionally biased region" description="Low complexity" evidence="5">
    <location>
        <begin position="496"/>
        <end position="517"/>
    </location>
</feature>
<dbReference type="Pfam" id="PF09005">
    <property type="entry name" value="FUBP_C"/>
    <property type="match status" value="2"/>
</dbReference>
<feature type="compositionally biased region" description="Gly residues" evidence="5">
    <location>
        <begin position="231"/>
        <end position="244"/>
    </location>
</feature>
<feature type="region of interest" description="Disordered" evidence="5">
    <location>
        <begin position="621"/>
        <end position="649"/>
    </location>
</feature>
<dbReference type="EMBL" id="CAXKWB010011559">
    <property type="protein sequence ID" value="CAL4101853.1"/>
    <property type="molecule type" value="Genomic_DNA"/>
</dbReference>
<evidence type="ECO:0000256" key="4">
    <source>
        <dbReference type="PROSITE-ProRule" id="PRU00117"/>
    </source>
</evidence>
<evidence type="ECO:0000256" key="3">
    <source>
        <dbReference type="ARBA" id="ARBA00023242"/>
    </source>
</evidence>
<evidence type="ECO:0000259" key="6">
    <source>
        <dbReference type="SMART" id="SM00322"/>
    </source>
</evidence>
<dbReference type="GO" id="GO:0003723">
    <property type="term" value="F:RNA binding"/>
    <property type="evidence" value="ECO:0007669"/>
    <property type="project" value="UniProtKB-UniRule"/>
</dbReference>
<feature type="region of interest" description="Disordered" evidence="5">
    <location>
        <begin position="551"/>
        <end position="598"/>
    </location>
</feature>
<feature type="region of interest" description="Disordered" evidence="5">
    <location>
        <begin position="366"/>
        <end position="480"/>
    </location>
</feature>
<evidence type="ECO:0000256" key="1">
    <source>
        <dbReference type="ARBA" id="ARBA00004123"/>
    </source>
</evidence>
<feature type="region of interest" description="Disordered" evidence="5">
    <location>
        <begin position="17"/>
        <end position="59"/>
    </location>
</feature>
<keyword evidence="3" id="KW-0539">Nucleus</keyword>
<name>A0AAV2QXF1_MEGNR</name>
<feature type="domain" description="K Homology" evidence="6">
    <location>
        <begin position="143"/>
        <end position="215"/>
    </location>
</feature>
<dbReference type="GO" id="GO:0006355">
    <property type="term" value="P:regulation of DNA-templated transcription"/>
    <property type="evidence" value="ECO:0007669"/>
    <property type="project" value="InterPro"/>
</dbReference>
<reference evidence="7 8" key="1">
    <citation type="submission" date="2024-05" db="EMBL/GenBank/DDBJ databases">
        <authorList>
            <person name="Wallberg A."/>
        </authorList>
    </citation>
    <scope>NUCLEOTIDE SEQUENCE [LARGE SCALE GENOMIC DNA]</scope>
</reference>
<dbReference type="Gene3D" id="3.30.1370.10">
    <property type="entry name" value="K Homology domain, type 1"/>
    <property type="match status" value="3"/>
</dbReference>
<comment type="caution">
    <text evidence="7">The sequence shown here is derived from an EMBL/GenBank/DDBJ whole genome shotgun (WGS) entry which is preliminary data.</text>
</comment>
<feature type="compositionally biased region" description="Gly residues" evidence="5">
    <location>
        <begin position="631"/>
        <end position="649"/>
    </location>
</feature>
<feature type="domain" description="K Homology" evidence="6">
    <location>
        <begin position="284"/>
        <end position="355"/>
    </location>
</feature>
<feature type="compositionally biased region" description="Low complexity" evidence="5">
    <location>
        <begin position="585"/>
        <end position="598"/>
    </location>
</feature>
<keyword evidence="8" id="KW-1185">Reference proteome</keyword>
<feature type="region of interest" description="Disordered" evidence="5">
    <location>
        <begin position="496"/>
        <end position="526"/>
    </location>
</feature>
<dbReference type="InterPro" id="IPR004088">
    <property type="entry name" value="KH_dom_type_1"/>
</dbReference>
<dbReference type="GO" id="GO:0005634">
    <property type="term" value="C:nucleus"/>
    <property type="evidence" value="ECO:0007669"/>
    <property type="project" value="UniProtKB-SubCell"/>
</dbReference>
<keyword evidence="4" id="KW-0694">RNA-binding</keyword>
<evidence type="ECO:0000256" key="2">
    <source>
        <dbReference type="ARBA" id="ARBA00022737"/>
    </source>
</evidence>
<dbReference type="SMART" id="SM00322">
    <property type="entry name" value="KH"/>
    <property type="match status" value="3"/>
</dbReference>
<evidence type="ECO:0000313" key="8">
    <source>
        <dbReference type="Proteomes" id="UP001497623"/>
    </source>
</evidence>
<dbReference type="CDD" id="cd22399">
    <property type="entry name" value="KH-I_FUBP_rpt4"/>
    <property type="match status" value="1"/>
</dbReference>
<dbReference type="Pfam" id="PF00013">
    <property type="entry name" value="KH_1"/>
    <property type="match status" value="3"/>
</dbReference>
<dbReference type="CDD" id="cd22396">
    <property type="entry name" value="KH-I_FUBP_rpt1"/>
    <property type="match status" value="1"/>
</dbReference>
<feature type="compositionally biased region" description="Gly residues" evidence="5">
    <location>
        <begin position="268"/>
        <end position="285"/>
    </location>
</feature>
<dbReference type="SUPFAM" id="SSF54791">
    <property type="entry name" value="Eukaryotic type KH-domain (KH-domain type I)"/>
    <property type="match status" value="3"/>
</dbReference>
<organism evidence="7 8">
    <name type="scientific">Meganyctiphanes norvegica</name>
    <name type="common">Northern krill</name>
    <name type="synonym">Thysanopoda norvegica</name>
    <dbReference type="NCBI Taxonomy" id="48144"/>
    <lineage>
        <taxon>Eukaryota</taxon>
        <taxon>Metazoa</taxon>
        <taxon>Ecdysozoa</taxon>
        <taxon>Arthropoda</taxon>
        <taxon>Crustacea</taxon>
        <taxon>Multicrustacea</taxon>
        <taxon>Malacostraca</taxon>
        <taxon>Eumalacostraca</taxon>
        <taxon>Eucarida</taxon>
        <taxon>Euphausiacea</taxon>
        <taxon>Euphausiidae</taxon>
        <taxon>Meganyctiphanes</taxon>
    </lineage>
</organism>
<evidence type="ECO:0000256" key="5">
    <source>
        <dbReference type="SAM" id="MobiDB-lite"/>
    </source>
</evidence>
<dbReference type="Proteomes" id="UP001497623">
    <property type="component" value="Unassembled WGS sequence"/>
</dbReference>
<gene>
    <name evidence="7" type="ORF">MNOR_LOCUS17111</name>
</gene>
<keyword evidence="2" id="KW-0677">Repeat</keyword>
<feature type="compositionally biased region" description="Gly residues" evidence="5">
    <location>
        <begin position="366"/>
        <end position="452"/>
    </location>
</feature>
<evidence type="ECO:0000313" key="7">
    <source>
        <dbReference type="EMBL" id="CAL4101853.1"/>
    </source>
</evidence>
<dbReference type="InterPro" id="IPR015096">
    <property type="entry name" value="FUBP_C"/>
</dbReference>
<feature type="region of interest" description="Disordered" evidence="5">
    <location>
        <begin position="222"/>
        <end position="292"/>
    </location>
</feature>
<accession>A0AAV2QXF1</accession>
<dbReference type="InterPro" id="IPR036612">
    <property type="entry name" value="KH_dom_type_1_sf"/>
</dbReference>
<dbReference type="CDD" id="cd22397">
    <property type="entry name" value="KH-I_FUBP_rpt2"/>
    <property type="match status" value="1"/>
</dbReference>